<dbReference type="KEGG" id="agl:PYTT_2394"/>
<keyword evidence="2" id="KW-1185">Reference proteome</keyword>
<accession>A0A1C7PDS5</accession>
<protein>
    <submittedName>
        <fullName evidence="1">Ap2 domain</fullName>
    </submittedName>
</protein>
<organism evidence="1 2">
    <name type="scientific">Akkermansia glycaniphila</name>
    <dbReference type="NCBI Taxonomy" id="1679444"/>
    <lineage>
        <taxon>Bacteria</taxon>
        <taxon>Pseudomonadati</taxon>
        <taxon>Verrucomicrobiota</taxon>
        <taxon>Verrucomicrobiia</taxon>
        <taxon>Verrucomicrobiales</taxon>
        <taxon>Akkermansiaceae</taxon>
        <taxon>Akkermansia</taxon>
    </lineage>
</organism>
<dbReference type="Gene3D" id="1.20.5.2050">
    <property type="match status" value="1"/>
</dbReference>
<evidence type="ECO:0000313" key="2">
    <source>
        <dbReference type="Proteomes" id="UP000176204"/>
    </source>
</evidence>
<dbReference type="RefSeq" id="WP_071133501.1">
    <property type="nucleotide sequence ID" value="NZ_LIGX01000040.1"/>
</dbReference>
<sequence length="74" mass="8458">MKKHKNITKYTYRETSFYGYRVAVSRGGRKICRYFSVKSHGSEKEALQAALGFRQSIREDFEAVYEACAAAPKA</sequence>
<reference evidence="2" key="1">
    <citation type="submission" date="2016-09" db="EMBL/GenBank/DDBJ databases">
        <authorList>
            <person name="Koehorst J."/>
        </authorList>
    </citation>
    <scope>NUCLEOTIDE SEQUENCE [LARGE SCALE GENOMIC DNA]</scope>
</reference>
<dbReference type="EMBL" id="LT629973">
    <property type="protein sequence ID" value="SEH99448.1"/>
    <property type="molecule type" value="Genomic_DNA"/>
</dbReference>
<dbReference type="AlphaFoldDB" id="A0A1C7PDS5"/>
<name>A0A1C7PDS5_9BACT</name>
<gene>
    <name evidence="1" type="ORF">PYTT_2394</name>
</gene>
<evidence type="ECO:0000313" key="1">
    <source>
        <dbReference type="EMBL" id="SEH99448.1"/>
    </source>
</evidence>
<dbReference type="STRING" id="1679444.PYTT_2394"/>
<proteinExistence type="predicted"/>
<dbReference type="Proteomes" id="UP000176204">
    <property type="component" value="Chromosome I"/>
</dbReference>